<evidence type="ECO:0000313" key="3">
    <source>
        <dbReference type="Proteomes" id="UP000284706"/>
    </source>
</evidence>
<sequence length="348" mass="39060">MNLMASVSRSSGLERDGDDLKNYKTQEEYRAFIQEKVDELSRNYPRTSSESEDRTKQRMDAQENVLILFRKLREGVASSSRRDAFALEVYETSLYLSAIFGSPKQTISIIHHLFPPATSGPSTPFTFSNTATTDMLLQPSTYTVLIALLHHLVVSYPSQSTYFQQIDSIPETVLPRTSELAKWLKLLTKALRARNYAKFSVLSQRSSLPLILKDPSAPTSELRTSDIEPTLGKLSLANKSDPAKGLEGVLSLLKALRGKVSETAWTIIRSAYRELSCDQASGGTRTWLARSLCLEPIFLSGKSRELRGREEGEADRVDVETWLEARVTAGHVRRKEGVEGRWIVCKVR</sequence>
<gene>
    <name evidence="2" type="ORF">CVT26_005739</name>
</gene>
<dbReference type="OrthoDB" id="2100128at2759"/>
<dbReference type="PANTHER" id="PTHR39398:SF1">
    <property type="entry name" value="CSN8_PSMD8_EIF3K DOMAIN-CONTAINING PROTEIN"/>
    <property type="match status" value="1"/>
</dbReference>
<organism evidence="2 3">
    <name type="scientific">Gymnopilus dilepis</name>
    <dbReference type="NCBI Taxonomy" id="231916"/>
    <lineage>
        <taxon>Eukaryota</taxon>
        <taxon>Fungi</taxon>
        <taxon>Dikarya</taxon>
        <taxon>Basidiomycota</taxon>
        <taxon>Agaricomycotina</taxon>
        <taxon>Agaricomycetes</taxon>
        <taxon>Agaricomycetidae</taxon>
        <taxon>Agaricales</taxon>
        <taxon>Agaricineae</taxon>
        <taxon>Hymenogastraceae</taxon>
        <taxon>Gymnopilus</taxon>
    </lineage>
</organism>
<evidence type="ECO:0000313" key="2">
    <source>
        <dbReference type="EMBL" id="PPQ68118.1"/>
    </source>
</evidence>
<accession>A0A409VPF5</accession>
<protein>
    <submittedName>
        <fullName evidence="2">Uncharacterized protein</fullName>
    </submittedName>
</protein>
<reference evidence="2 3" key="1">
    <citation type="journal article" date="2018" name="Evol. Lett.">
        <title>Horizontal gene cluster transfer increased hallucinogenic mushroom diversity.</title>
        <authorList>
            <person name="Reynolds H.T."/>
            <person name="Vijayakumar V."/>
            <person name="Gluck-Thaler E."/>
            <person name="Korotkin H.B."/>
            <person name="Matheny P.B."/>
            <person name="Slot J.C."/>
        </authorList>
    </citation>
    <scope>NUCLEOTIDE SEQUENCE [LARGE SCALE GENOMIC DNA]</scope>
    <source>
        <strain evidence="2 3">SRW20</strain>
    </source>
</reference>
<evidence type="ECO:0000256" key="1">
    <source>
        <dbReference type="SAM" id="MobiDB-lite"/>
    </source>
</evidence>
<dbReference type="Proteomes" id="UP000284706">
    <property type="component" value="Unassembled WGS sequence"/>
</dbReference>
<keyword evidence="3" id="KW-1185">Reference proteome</keyword>
<feature type="compositionally biased region" description="Polar residues" evidence="1">
    <location>
        <begin position="1"/>
        <end position="11"/>
    </location>
</feature>
<feature type="region of interest" description="Disordered" evidence="1">
    <location>
        <begin position="1"/>
        <end position="20"/>
    </location>
</feature>
<name>A0A409VPF5_9AGAR</name>
<dbReference type="InParanoid" id="A0A409VPF5"/>
<proteinExistence type="predicted"/>
<dbReference type="AlphaFoldDB" id="A0A409VPF5"/>
<dbReference type="EMBL" id="NHYE01005602">
    <property type="protein sequence ID" value="PPQ68118.1"/>
    <property type="molecule type" value="Genomic_DNA"/>
</dbReference>
<comment type="caution">
    <text evidence="2">The sequence shown here is derived from an EMBL/GenBank/DDBJ whole genome shotgun (WGS) entry which is preliminary data.</text>
</comment>
<dbReference type="STRING" id="231916.A0A409VPF5"/>
<dbReference type="PANTHER" id="PTHR39398">
    <property type="entry name" value="YALI0F14311P"/>
    <property type="match status" value="1"/>
</dbReference>